<dbReference type="Gene3D" id="3.40.390.10">
    <property type="entry name" value="Collagenase (Catalytic Domain)"/>
    <property type="match status" value="1"/>
</dbReference>
<name>A0A143PFK5_LUTPR</name>
<dbReference type="GO" id="GO:0004812">
    <property type="term" value="F:aminoacyl-tRNA ligase activity"/>
    <property type="evidence" value="ECO:0007669"/>
    <property type="project" value="UniProtKB-KW"/>
</dbReference>
<dbReference type="EMBL" id="CP015136">
    <property type="protein sequence ID" value="AMY07305.1"/>
    <property type="molecule type" value="Genomic_DNA"/>
</dbReference>
<keyword evidence="1" id="KW-0732">Signal</keyword>
<evidence type="ECO:0000259" key="2">
    <source>
        <dbReference type="Pfam" id="PF16313"/>
    </source>
</evidence>
<dbReference type="Pfam" id="PF16313">
    <property type="entry name" value="DUF4953"/>
    <property type="match status" value="1"/>
</dbReference>
<dbReference type="KEGG" id="abac:LuPra_00472"/>
<dbReference type="InterPro" id="IPR034032">
    <property type="entry name" value="Zn_MMP-like_bac"/>
</dbReference>
<dbReference type="InterPro" id="IPR024079">
    <property type="entry name" value="MetalloPept_cat_dom_sf"/>
</dbReference>
<accession>A0A143PFK5</accession>
<dbReference type="Pfam" id="PF17148">
    <property type="entry name" value="DUF5117"/>
    <property type="match status" value="1"/>
</dbReference>
<dbReference type="CDD" id="cd04276">
    <property type="entry name" value="ZnMc_MMP_like_2"/>
    <property type="match status" value="1"/>
</dbReference>
<evidence type="ECO:0000313" key="4">
    <source>
        <dbReference type="EMBL" id="AMY07305.1"/>
    </source>
</evidence>
<dbReference type="GO" id="GO:0008237">
    <property type="term" value="F:metallopeptidase activity"/>
    <property type="evidence" value="ECO:0007669"/>
    <property type="project" value="InterPro"/>
</dbReference>
<keyword evidence="4" id="KW-0436">Ligase</keyword>
<dbReference type="PANTHER" id="PTHR38478:SF1">
    <property type="entry name" value="ZINC DEPENDENT METALLOPROTEASE DOMAIN LIPOPROTEIN"/>
    <property type="match status" value="1"/>
</dbReference>
<keyword evidence="5" id="KW-1185">Reference proteome</keyword>
<feature type="chain" id="PRO_5007511223" evidence="1">
    <location>
        <begin position="43"/>
        <end position="860"/>
    </location>
</feature>
<keyword evidence="4" id="KW-0030">Aminoacyl-tRNA synthetase</keyword>
<feature type="signal peptide" evidence="1">
    <location>
        <begin position="1"/>
        <end position="42"/>
    </location>
</feature>
<reference evidence="4 5" key="1">
    <citation type="journal article" date="2016" name="Genome Announc.">
        <title>First Complete Genome Sequence of a Subdivision 6 Acidobacterium Strain.</title>
        <authorList>
            <person name="Huang S."/>
            <person name="Vieira S."/>
            <person name="Bunk B."/>
            <person name="Riedel T."/>
            <person name="Sproer C."/>
            <person name="Overmann J."/>
        </authorList>
    </citation>
    <scope>NUCLEOTIDE SEQUENCE [LARGE SCALE GENOMIC DNA]</scope>
    <source>
        <strain evidence="5">DSM 100886 HEG_-6_39</strain>
    </source>
</reference>
<dbReference type="SUPFAM" id="SSF55486">
    <property type="entry name" value="Metalloproteases ('zincins'), catalytic domain"/>
    <property type="match status" value="1"/>
</dbReference>
<feature type="domain" description="EcxA zinc-binding" evidence="2">
    <location>
        <begin position="448"/>
        <end position="752"/>
    </location>
</feature>
<evidence type="ECO:0000256" key="1">
    <source>
        <dbReference type="SAM" id="SignalP"/>
    </source>
</evidence>
<dbReference type="PATRIC" id="fig|1813736.3.peg.495"/>
<evidence type="ECO:0000313" key="5">
    <source>
        <dbReference type="Proteomes" id="UP000076079"/>
    </source>
</evidence>
<dbReference type="AlphaFoldDB" id="A0A143PFK5"/>
<evidence type="ECO:0000259" key="3">
    <source>
        <dbReference type="Pfam" id="PF17148"/>
    </source>
</evidence>
<dbReference type="STRING" id="1855912.LuPra_00472"/>
<sequence length="860" mass="93544" precursor="true">MARPRRVRRTRLTFHIMHTYMRALLLSLFVFATASLVPPASAQTPPPATIDERTRQWTRMDGFVPMYWDDAAGRLYLEISRFDQELLYQTSLPAGLGSNPIGLDRGQMGATAVVTFQRVGPKVLLTQANYRFRALSQDAAERQAVADSFASSVLWGFKVEAVEDGRVLVDATDFLLRDAHGVGERLRSASQGAYRVDANRTAFHLPRTKAFPKNSEIETIVTFVTDGPAGELVRQVAPTGSAFTVRQHHSFVQLPDLATHTFRPRIADPRAGGIDLTFHDYASPITEPIEKHWAIRHHLQKKDPSATISEPVEPIVYYVDNGTPEPIRAALLDGARWWGAAFEAAGFRNGFQVRVLPDDADPMDLRYNMINWVHRSTRGWSYGAAVVDPRTGQILKGNVSLGSLRVRQDIMIGSGLTSLTSTDAAIQCAAGDSPDADYLADADPKTDATAMALARIRQLSAHEVGHTLGFTHNFAASTYGRASVMDYPAPMAKVTNGRIDLSDAYGVGIGAFDSFAVKYAYSQFAPGADEAAELSRLVDGATAKGMLFIADSDARPAGAAHPLASLWDNGSDPVANLKHELAVRKIALSTFDVTRIPEGQSLSLLEQKFLPIYFHHRYQVQATVKSVGGQFYTYAVRKGNAPAPAAPIIVAPDVQRAALAGVLDTLSPDVLAVPERVLALLQPPSEAFGSFNTEMFPRRTGLTFDPVSAATIAADMAISLLLHHERSARLVEFHARDTQNPGLEDVITAIAAKLKASGNLATESTAALVQRAAQQVFAQRLMDLGANDSASSDVRAIARHFVGRLPALLFPVADAPRTAAWRAHIETLTDVVKRYRERPFSPYAPQKPLPVPAGDPIGQP</sequence>
<dbReference type="Proteomes" id="UP000076079">
    <property type="component" value="Chromosome"/>
</dbReference>
<dbReference type="PANTHER" id="PTHR38478">
    <property type="entry name" value="PEPTIDASE M1A AND M12B"/>
    <property type="match status" value="1"/>
</dbReference>
<protein>
    <submittedName>
        <fullName evidence="4">Glutamyl-and glutaminyl-tRNA synthetase</fullName>
    </submittedName>
</protein>
<reference evidence="5" key="2">
    <citation type="submission" date="2016-04" db="EMBL/GenBank/DDBJ databases">
        <title>First Complete Genome Sequence of a Subdivision 6 Acidobacterium.</title>
        <authorList>
            <person name="Huang S."/>
            <person name="Vieira S."/>
            <person name="Bunk B."/>
            <person name="Riedel T."/>
            <person name="Sproeer C."/>
            <person name="Overmann J."/>
        </authorList>
    </citation>
    <scope>NUCLEOTIDE SEQUENCE [LARGE SCALE GENOMIC DNA]</scope>
    <source>
        <strain evidence="5">DSM 100886 HEG_-6_39</strain>
    </source>
</reference>
<organism evidence="4 5">
    <name type="scientific">Luteitalea pratensis</name>
    <dbReference type="NCBI Taxonomy" id="1855912"/>
    <lineage>
        <taxon>Bacteria</taxon>
        <taxon>Pseudomonadati</taxon>
        <taxon>Acidobacteriota</taxon>
        <taxon>Vicinamibacteria</taxon>
        <taxon>Vicinamibacterales</taxon>
        <taxon>Vicinamibacteraceae</taxon>
        <taxon>Luteitalea</taxon>
    </lineage>
</organism>
<gene>
    <name evidence="4" type="ORF">LuPra_00472</name>
</gene>
<dbReference type="InterPro" id="IPR033413">
    <property type="entry name" value="DUF5117"/>
</dbReference>
<feature type="domain" description="DUF5117" evidence="3">
    <location>
        <begin position="106"/>
        <end position="302"/>
    </location>
</feature>
<proteinExistence type="predicted"/>
<dbReference type="InterPro" id="IPR032534">
    <property type="entry name" value="EcxA_zinc-bd"/>
</dbReference>